<reference evidence="2" key="1">
    <citation type="submission" date="2022-07" db="EMBL/GenBank/DDBJ databases">
        <authorList>
            <person name="Macas J."/>
            <person name="Novak P."/>
            <person name="Neumann P."/>
        </authorList>
    </citation>
    <scope>NUCLEOTIDE SEQUENCE</scope>
</reference>
<proteinExistence type="predicted"/>
<dbReference type="Proteomes" id="UP001152523">
    <property type="component" value="Unassembled WGS sequence"/>
</dbReference>
<organism evidence="2 3">
    <name type="scientific">Cuscuta epithymum</name>
    <dbReference type="NCBI Taxonomy" id="186058"/>
    <lineage>
        <taxon>Eukaryota</taxon>
        <taxon>Viridiplantae</taxon>
        <taxon>Streptophyta</taxon>
        <taxon>Embryophyta</taxon>
        <taxon>Tracheophyta</taxon>
        <taxon>Spermatophyta</taxon>
        <taxon>Magnoliopsida</taxon>
        <taxon>eudicotyledons</taxon>
        <taxon>Gunneridae</taxon>
        <taxon>Pentapetalae</taxon>
        <taxon>asterids</taxon>
        <taxon>lamiids</taxon>
        <taxon>Solanales</taxon>
        <taxon>Convolvulaceae</taxon>
        <taxon>Cuscuteae</taxon>
        <taxon>Cuscuta</taxon>
        <taxon>Cuscuta subgen. Cuscuta</taxon>
    </lineage>
</organism>
<keyword evidence="3" id="KW-1185">Reference proteome</keyword>
<feature type="region of interest" description="Disordered" evidence="1">
    <location>
        <begin position="1"/>
        <end position="25"/>
    </location>
</feature>
<comment type="caution">
    <text evidence="2">The sequence shown here is derived from an EMBL/GenBank/DDBJ whole genome shotgun (WGS) entry which is preliminary data.</text>
</comment>
<feature type="compositionally biased region" description="Basic and acidic residues" evidence="1">
    <location>
        <begin position="12"/>
        <end position="24"/>
    </location>
</feature>
<name>A0AAV0GKS4_9ASTE</name>
<evidence type="ECO:0000313" key="3">
    <source>
        <dbReference type="Proteomes" id="UP001152523"/>
    </source>
</evidence>
<dbReference type="AlphaFoldDB" id="A0AAV0GKS4"/>
<sequence length="247" mass="28967">MATPPCSSSIEPELKKPKLDHGGDQCEVESFEEEPEEWEFEKEILPQDFQDELYVELCNSALAYYLDKHPGESYGFKNMKGGYWWFVWQTATYVLEFCAENMNMDDTRLQSFSAKVLCHHRKEPELLEIKKCVLLEDGVEQFEKWDRFGDAMPEIPLEDLKKRGKEYENAVELCRLALQDYQSNHPEECYEFVSLKKVKRYLFRGFQYKLVFLAKNTTLDDNPLATFQALGFHLVRAVEVHECETIG</sequence>
<evidence type="ECO:0000256" key="1">
    <source>
        <dbReference type="SAM" id="MobiDB-lite"/>
    </source>
</evidence>
<dbReference type="EMBL" id="CAMAPF010001157">
    <property type="protein sequence ID" value="CAH9148253.1"/>
    <property type="molecule type" value="Genomic_DNA"/>
</dbReference>
<gene>
    <name evidence="2" type="ORF">CEPIT_LOCUS44365</name>
</gene>
<feature type="compositionally biased region" description="Polar residues" evidence="1">
    <location>
        <begin position="1"/>
        <end position="10"/>
    </location>
</feature>
<protein>
    <submittedName>
        <fullName evidence="2">Uncharacterized protein</fullName>
    </submittedName>
</protein>
<accession>A0AAV0GKS4</accession>
<evidence type="ECO:0000313" key="2">
    <source>
        <dbReference type="EMBL" id="CAH9148253.1"/>
    </source>
</evidence>